<dbReference type="Pfam" id="PF01728">
    <property type="entry name" value="FtsJ"/>
    <property type="match status" value="1"/>
</dbReference>
<dbReference type="GO" id="GO:0008168">
    <property type="term" value="F:methyltransferase activity"/>
    <property type="evidence" value="ECO:0007669"/>
    <property type="project" value="UniProtKB-KW"/>
</dbReference>
<protein>
    <submittedName>
        <fullName evidence="3">TlyA family rRNA (Cytidine-2'-O)-methyltransferase</fullName>
    </submittedName>
</protein>
<dbReference type="SUPFAM" id="SSF55174">
    <property type="entry name" value="Alpha-L RNA-binding motif"/>
    <property type="match status" value="1"/>
</dbReference>
<dbReference type="CDD" id="cd00165">
    <property type="entry name" value="S4"/>
    <property type="match status" value="1"/>
</dbReference>
<dbReference type="EMBL" id="AP022563">
    <property type="protein sequence ID" value="BBX16582.1"/>
    <property type="molecule type" value="Genomic_DNA"/>
</dbReference>
<dbReference type="InterPro" id="IPR004538">
    <property type="entry name" value="Hemolysin_A/TlyA"/>
</dbReference>
<organism evidence="3 4">
    <name type="scientific">Mycolicibacterium duvalii</name>
    <dbReference type="NCBI Taxonomy" id="39688"/>
    <lineage>
        <taxon>Bacteria</taxon>
        <taxon>Bacillati</taxon>
        <taxon>Actinomycetota</taxon>
        <taxon>Actinomycetes</taxon>
        <taxon>Mycobacteriales</taxon>
        <taxon>Mycobacteriaceae</taxon>
        <taxon>Mycolicibacterium</taxon>
    </lineage>
</organism>
<comment type="similarity">
    <text evidence="2">Belongs to the TlyA family.</text>
</comment>
<gene>
    <name evidence="3" type="ORF">MDUV_14420</name>
</gene>
<dbReference type="AlphaFoldDB" id="A0A7I7JZQ7"/>
<dbReference type="InterPro" id="IPR002942">
    <property type="entry name" value="S4_RNA-bd"/>
</dbReference>
<dbReference type="Gene3D" id="3.40.50.150">
    <property type="entry name" value="Vaccinia Virus protein VP39"/>
    <property type="match status" value="1"/>
</dbReference>
<dbReference type="KEGG" id="mdu:MDUV_14420"/>
<dbReference type="InterPro" id="IPR036986">
    <property type="entry name" value="S4_RNA-bd_sf"/>
</dbReference>
<evidence type="ECO:0000256" key="2">
    <source>
        <dbReference type="ARBA" id="ARBA00029460"/>
    </source>
</evidence>
<dbReference type="Pfam" id="PF01479">
    <property type="entry name" value="S4"/>
    <property type="match status" value="1"/>
</dbReference>
<dbReference type="PROSITE" id="PS50889">
    <property type="entry name" value="S4"/>
    <property type="match status" value="1"/>
</dbReference>
<dbReference type="GO" id="GO:0032259">
    <property type="term" value="P:methylation"/>
    <property type="evidence" value="ECO:0007669"/>
    <property type="project" value="UniProtKB-KW"/>
</dbReference>
<dbReference type="CDD" id="cd02440">
    <property type="entry name" value="AdoMet_MTases"/>
    <property type="match status" value="1"/>
</dbReference>
<evidence type="ECO:0000313" key="3">
    <source>
        <dbReference type="EMBL" id="BBX16582.1"/>
    </source>
</evidence>
<dbReference type="SMART" id="SM00363">
    <property type="entry name" value="S4"/>
    <property type="match status" value="1"/>
</dbReference>
<dbReference type="RefSeq" id="WP_098006171.1">
    <property type="nucleotide sequence ID" value="NZ_AP022563.1"/>
</dbReference>
<dbReference type="SUPFAM" id="SSF53335">
    <property type="entry name" value="S-adenosyl-L-methionine-dependent methyltransferases"/>
    <property type="match status" value="1"/>
</dbReference>
<name>A0A7I7JZQ7_9MYCO</name>
<dbReference type="GO" id="GO:0003723">
    <property type="term" value="F:RNA binding"/>
    <property type="evidence" value="ECO:0007669"/>
    <property type="project" value="UniProtKB-KW"/>
</dbReference>
<dbReference type="NCBIfam" id="TIGR00478">
    <property type="entry name" value="tly"/>
    <property type="match status" value="1"/>
</dbReference>
<dbReference type="PANTHER" id="PTHR32319">
    <property type="entry name" value="BACTERIAL HEMOLYSIN-LIKE PROTEIN"/>
    <property type="match status" value="1"/>
</dbReference>
<dbReference type="InterPro" id="IPR029063">
    <property type="entry name" value="SAM-dependent_MTases_sf"/>
</dbReference>
<reference evidence="3 4" key="1">
    <citation type="journal article" date="2019" name="Emerg. Microbes Infect.">
        <title>Comprehensive subspecies identification of 175 nontuberculous mycobacteria species based on 7547 genomic profiles.</title>
        <authorList>
            <person name="Matsumoto Y."/>
            <person name="Kinjo T."/>
            <person name="Motooka D."/>
            <person name="Nabeya D."/>
            <person name="Jung N."/>
            <person name="Uechi K."/>
            <person name="Horii T."/>
            <person name="Iida T."/>
            <person name="Fujita J."/>
            <person name="Nakamura S."/>
        </authorList>
    </citation>
    <scope>NUCLEOTIDE SEQUENCE [LARGE SCALE GENOMIC DNA]</scope>
    <source>
        <strain evidence="3 4">JCM 6396</strain>
    </source>
</reference>
<evidence type="ECO:0000313" key="4">
    <source>
        <dbReference type="Proteomes" id="UP000467006"/>
    </source>
</evidence>
<dbReference type="Proteomes" id="UP000467006">
    <property type="component" value="Chromosome"/>
</dbReference>
<evidence type="ECO:0000256" key="1">
    <source>
        <dbReference type="ARBA" id="ARBA00022884"/>
    </source>
</evidence>
<dbReference type="Gene3D" id="3.10.290.10">
    <property type="entry name" value="RNA-binding S4 domain"/>
    <property type="match status" value="1"/>
</dbReference>
<dbReference type="PIRSF" id="PIRSF005578">
    <property type="entry name" value="TlyA"/>
    <property type="match status" value="1"/>
</dbReference>
<keyword evidence="4" id="KW-1185">Reference proteome</keyword>
<keyword evidence="3" id="KW-0489">Methyltransferase</keyword>
<proteinExistence type="inferred from homology"/>
<accession>A0A7I7JZQ7</accession>
<sequence length="268" mass="27877">MTRRARVDAELVRRGLARSRQQAAELIGAGRVSIDGMPAAKPSTAITVDARLTVAAGETSWVSRGAHKLIGALDVFGIAVAERRCLDAGASTGGFTEVLLDRGAREVVAVDVGYGQLAWSVRTDPRVVVMERTNVRELTSEAIGGPVDLIVADLSFISLSTVLPALTSCASPGADIVPMVKPQFEVGRDRVGAGGVVTDPPVRADAVGAVARRAEELGWHTVAATASPLPGPAGNVEYFLHLRTDTGGALAGDALDAEIRRAVEEGPQ</sequence>
<dbReference type="OrthoDB" id="9784736at2"/>
<dbReference type="InterPro" id="IPR002877">
    <property type="entry name" value="RNA_MeTrfase_FtsJ_dom"/>
</dbReference>
<keyword evidence="1" id="KW-0694">RNA-binding</keyword>
<keyword evidence="3" id="KW-0808">Transferase</keyword>
<dbReference type="PANTHER" id="PTHR32319:SF0">
    <property type="entry name" value="BACTERIAL HEMOLYSIN-LIKE PROTEIN"/>
    <property type="match status" value="1"/>
</dbReference>
<dbReference type="InterPro" id="IPR047048">
    <property type="entry name" value="TlyA"/>
</dbReference>